<dbReference type="EMBL" id="MKIO01000024">
    <property type="protein sequence ID" value="OLP56169.1"/>
    <property type="molecule type" value="Genomic_DNA"/>
</dbReference>
<proteinExistence type="predicted"/>
<dbReference type="EMBL" id="MSPX01000005">
    <property type="protein sequence ID" value="OQP86971.1"/>
    <property type="molecule type" value="Genomic_DNA"/>
</dbReference>
<reference evidence="2" key="2">
    <citation type="submission" date="2016-12" db="EMBL/GenBank/DDBJ databases">
        <authorList>
            <person name="Zhang X."/>
            <person name="Zhao J."/>
        </authorList>
    </citation>
    <scope>NUCLEOTIDE SEQUENCE</scope>
    <source>
        <strain evidence="2">RD15</strain>
    </source>
</reference>
<evidence type="ECO:0000313" key="1">
    <source>
        <dbReference type="EMBL" id="OLP56169.1"/>
    </source>
</evidence>
<evidence type="ECO:0000313" key="4">
    <source>
        <dbReference type="Proteomes" id="UP000192652"/>
    </source>
</evidence>
<dbReference type="Proteomes" id="UP000192652">
    <property type="component" value="Unassembled WGS sequence"/>
</dbReference>
<dbReference type="SUPFAM" id="SSF47598">
    <property type="entry name" value="Ribbon-helix-helix"/>
    <property type="match status" value="1"/>
</dbReference>
<dbReference type="OrthoDB" id="8395083at2"/>
<reference evidence="2 4" key="3">
    <citation type="journal article" date="2017" name="Antonie Van Leeuwenhoek">
        <title>Rhizobium rhizosphaerae sp. nov., a novel species isolated from rice rhizosphere.</title>
        <authorList>
            <person name="Zhao J.J."/>
            <person name="Zhang J."/>
            <person name="Zhang R.J."/>
            <person name="Zhang C.W."/>
            <person name="Yin H.Q."/>
            <person name="Zhang X.X."/>
        </authorList>
    </citation>
    <scope>NUCLEOTIDE SEQUENCE [LARGE SCALE GENOMIC DNA]</scope>
    <source>
        <strain evidence="2 4">RD15</strain>
    </source>
</reference>
<protein>
    <recommendedName>
        <fullName evidence="5">Arc-like DNA binding domain-containing protein</fullName>
    </recommendedName>
</protein>
<gene>
    <name evidence="1" type="ORF">BJF92_20465</name>
    <name evidence="2" type="ORF">BTR14_08555</name>
</gene>
<dbReference type="GO" id="GO:0006355">
    <property type="term" value="P:regulation of DNA-templated transcription"/>
    <property type="evidence" value="ECO:0007669"/>
    <property type="project" value="InterPro"/>
</dbReference>
<evidence type="ECO:0008006" key="5">
    <source>
        <dbReference type="Google" id="ProtNLM"/>
    </source>
</evidence>
<organism evidence="1 3">
    <name type="scientific">Xaviernesmea rhizosphaerae</name>
    <dbReference type="NCBI Taxonomy" id="1672749"/>
    <lineage>
        <taxon>Bacteria</taxon>
        <taxon>Pseudomonadati</taxon>
        <taxon>Pseudomonadota</taxon>
        <taxon>Alphaproteobacteria</taxon>
        <taxon>Hyphomicrobiales</taxon>
        <taxon>Rhizobiaceae</taxon>
        <taxon>Rhizobium/Agrobacterium group</taxon>
        <taxon>Xaviernesmea</taxon>
    </lineage>
</organism>
<sequence length="82" mass="9367">MGEMTVRIDEKLLTRIESLARNHRRSLDQEVEDLLLTAVEGKVGPTASKESLYEASRRIAAMTPRDVIQTDSVDLLREDRNR</sequence>
<evidence type="ECO:0000313" key="2">
    <source>
        <dbReference type="EMBL" id="OQP86971.1"/>
    </source>
</evidence>
<dbReference type="AlphaFoldDB" id="A0A1Q9ALP6"/>
<keyword evidence="4" id="KW-1185">Reference proteome</keyword>
<comment type="caution">
    <text evidence="1">The sequence shown here is derived from an EMBL/GenBank/DDBJ whole genome shotgun (WGS) entry which is preliminary data.</text>
</comment>
<dbReference type="InterPro" id="IPR010985">
    <property type="entry name" value="Ribbon_hlx_hlx"/>
</dbReference>
<dbReference type="STRING" id="1672749.BJF92_20465"/>
<evidence type="ECO:0000313" key="3">
    <source>
        <dbReference type="Proteomes" id="UP000186143"/>
    </source>
</evidence>
<reference evidence="1 3" key="1">
    <citation type="submission" date="2016-09" db="EMBL/GenBank/DDBJ databases">
        <title>Rhizobium sp. nov., a novel species isolated from the rice rhizosphere.</title>
        <authorList>
            <person name="Zhao J."/>
            <person name="Zhang X."/>
        </authorList>
    </citation>
    <scope>NUCLEOTIDE SEQUENCE [LARGE SCALE GENOMIC DNA]</scope>
    <source>
        <strain evidence="1 3">MH17</strain>
    </source>
</reference>
<accession>A0A1Q9ALP6</accession>
<dbReference type="Proteomes" id="UP000186143">
    <property type="component" value="Unassembled WGS sequence"/>
</dbReference>
<dbReference type="RefSeq" id="WP_075634247.1">
    <property type="nucleotide sequence ID" value="NZ_MKIO01000024.1"/>
</dbReference>
<name>A0A1Q9ALP6_9HYPH</name>